<evidence type="ECO:0000313" key="2">
    <source>
        <dbReference type="EMBL" id="CAA9374762.1"/>
    </source>
</evidence>
<evidence type="ECO:0000256" key="1">
    <source>
        <dbReference type="SAM" id="MobiDB-lite"/>
    </source>
</evidence>
<organism evidence="2">
    <name type="scientific">uncultured Nocardioides sp</name>
    <dbReference type="NCBI Taxonomy" id="198441"/>
    <lineage>
        <taxon>Bacteria</taxon>
        <taxon>Bacillati</taxon>
        <taxon>Actinomycetota</taxon>
        <taxon>Actinomycetes</taxon>
        <taxon>Propionibacteriales</taxon>
        <taxon>Nocardioidaceae</taxon>
        <taxon>Nocardioides</taxon>
        <taxon>environmental samples</taxon>
    </lineage>
</organism>
<sequence length="379" mass="40566">MAATLVPRAGSVRVDGSDRHRLAAGDGDDLARDVARLRGGEVDERRRDLDGLSGPAEGHVGAEGLDLLLRHRRRDERRPDRAGRHGVHPDALLTHHLRETAGEVHDRGLRHGVVEQLRRRGGRLDRGGVDDGGAGLHVRQRHLAQPEHRVEVRAHHPVELLGGDVGDPAGLRHLVRRVVDEDVDAAELLDGTIDERAARLLLREVPGHEHGAASGVLDQSSRLLRVLVLALQVGDDHVGALAGEGQRDRPADPRVTARDDRDLVGEPVVADVALLAVVRLVTHLARDGAGRSGRWQLLALGVGLVVDLRGVLLGLAGGLVVRHGSSIAYVVVVHVGTRHRDPYAPGARAAIGGRPGLSDERGSAPSTTSRARRGPSRPR</sequence>
<accession>A0A6J4N195</accession>
<feature type="compositionally biased region" description="Basic residues" evidence="1">
    <location>
        <begin position="370"/>
        <end position="379"/>
    </location>
</feature>
<reference evidence="2" key="1">
    <citation type="submission" date="2020-02" db="EMBL/GenBank/DDBJ databases">
        <authorList>
            <person name="Meier V. D."/>
        </authorList>
    </citation>
    <scope>NUCLEOTIDE SEQUENCE</scope>
    <source>
        <strain evidence="2">AVDCRST_MAG32</strain>
    </source>
</reference>
<feature type="region of interest" description="Disordered" evidence="1">
    <location>
        <begin position="343"/>
        <end position="379"/>
    </location>
</feature>
<gene>
    <name evidence="2" type="ORF">AVDCRST_MAG32-1075</name>
</gene>
<protein>
    <submittedName>
        <fullName evidence="2">Uncharacterized protein</fullName>
    </submittedName>
</protein>
<dbReference type="EMBL" id="CADCUM010000050">
    <property type="protein sequence ID" value="CAA9374762.1"/>
    <property type="molecule type" value="Genomic_DNA"/>
</dbReference>
<proteinExistence type="predicted"/>
<dbReference type="AlphaFoldDB" id="A0A6J4N195"/>
<name>A0A6J4N195_9ACTN</name>